<keyword evidence="7" id="KW-1185">Reference proteome</keyword>
<proteinExistence type="predicted"/>
<evidence type="ECO:0000259" key="5">
    <source>
        <dbReference type="PROSITE" id="PS50943"/>
    </source>
</evidence>
<dbReference type="PANTHER" id="PTHR30146">
    <property type="entry name" value="LACI-RELATED TRANSCRIPTIONAL REPRESSOR"/>
    <property type="match status" value="1"/>
</dbReference>
<dbReference type="InterPro" id="IPR010982">
    <property type="entry name" value="Lambda_DNA-bd_dom_sf"/>
</dbReference>
<protein>
    <submittedName>
        <fullName evidence="6">Transcriptional regulator, LacI family</fullName>
    </submittedName>
</protein>
<feature type="domain" description="HTH lacI-type" evidence="4">
    <location>
        <begin position="2"/>
        <end position="56"/>
    </location>
</feature>
<accession>A0A1M5ADZ9</accession>
<dbReference type="GO" id="GO:0000976">
    <property type="term" value="F:transcription cis-regulatory region binding"/>
    <property type="evidence" value="ECO:0007669"/>
    <property type="project" value="TreeGrafter"/>
</dbReference>
<evidence type="ECO:0000313" key="6">
    <source>
        <dbReference type="EMBL" id="SHF28306.1"/>
    </source>
</evidence>
<name>A0A1M5ADZ9_MARH1</name>
<dbReference type="PROSITE" id="PS50943">
    <property type="entry name" value="HTH_CROC1"/>
    <property type="match status" value="1"/>
</dbReference>
<dbReference type="SMART" id="SM00354">
    <property type="entry name" value="HTH_LACI"/>
    <property type="match status" value="1"/>
</dbReference>
<keyword evidence="2" id="KW-0238">DNA-binding</keyword>
<dbReference type="RefSeq" id="WP_072866035.1">
    <property type="nucleotide sequence ID" value="NZ_FQUI01000058.1"/>
</dbReference>
<dbReference type="EMBL" id="FQUI01000058">
    <property type="protein sequence ID" value="SHF28306.1"/>
    <property type="molecule type" value="Genomic_DNA"/>
</dbReference>
<sequence>MATLREISKKIGISIATISRVINGYDNVSDETRKKVLKALKEFHYQLPQVAKKRLHYLVGILVPDLRGNHYNIISEGIEEELTKHGYDSFVTSTYQLLNKEIEILEQFFSRRVDGIIICTTRNDDEHIERLIRSAIPVVAVDRMDSSIKVDTIGIDNYQSAYMGVKYLYNKGHRNILFIQGNKDVYSSKLRKKAVLDFSKKFKIKVTILKGNFEFEGGYFPVKKYLENNDKDFTAIFFSNDQMALGGMKAIYELGYSIPEDISILGFDDDSYSKYLFPPLTTIKQPRNEMGKIAAQLIIERITGKGSKVKRKILLPTEIIERCTVKNIL</sequence>
<evidence type="ECO:0000313" key="7">
    <source>
        <dbReference type="Proteomes" id="UP000184334"/>
    </source>
</evidence>
<dbReference type="STRING" id="1122195.SAMN02745164_02163"/>
<evidence type="ECO:0000256" key="1">
    <source>
        <dbReference type="ARBA" id="ARBA00023015"/>
    </source>
</evidence>
<feature type="domain" description="HTH cro/C1-type" evidence="5">
    <location>
        <begin position="3"/>
        <end position="46"/>
    </location>
</feature>
<dbReference type="AlphaFoldDB" id="A0A1M5ADZ9"/>
<dbReference type="GO" id="GO:0003700">
    <property type="term" value="F:DNA-binding transcription factor activity"/>
    <property type="evidence" value="ECO:0007669"/>
    <property type="project" value="TreeGrafter"/>
</dbReference>
<dbReference type="SUPFAM" id="SSF47413">
    <property type="entry name" value="lambda repressor-like DNA-binding domains"/>
    <property type="match status" value="1"/>
</dbReference>
<keyword evidence="3" id="KW-0804">Transcription</keyword>
<dbReference type="OrthoDB" id="47944at2"/>
<dbReference type="Pfam" id="PF13377">
    <property type="entry name" value="Peripla_BP_3"/>
    <property type="match status" value="1"/>
</dbReference>
<evidence type="ECO:0000256" key="3">
    <source>
        <dbReference type="ARBA" id="ARBA00023163"/>
    </source>
</evidence>
<dbReference type="Proteomes" id="UP000184334">
    <property type="component" value="Unassembled WGS sequence"/>
</dbReference>
<dbReference type="InterPro" id="IPR046335">
    <property type="entry name" value="LacI/GalR-like_sensor"/>
</dbReference>
<dbReference type="InterPro" id="IPR028082">
    <property type="entry name" value="Peripla_BP_I"/>
</dbReference>
<evidence type="ECO:0000259" key="4">
    <source>
        <dbReference type="PROSITE" id="PS50932"/>
    </source>
</evidence>
<dbReference type="CDD" id="cd01392">
    <property type="entry name" value="HTH_LacI"/>
    <property type="match status" value="1"/>
</dbReference>
<dbReference type="Gene3D" id="1.10.260.40">
    <property type="entry name" value="lambda repressor-like DNA-binding domains"/>
    <property type="match status" value="1"/>
</dbReference>
<gene>
    <name evidence="6" type="ORF">SAMN02745164_02163</name>
</gene>
<dbReference type="InterPro" id="IPR001387">
    <property type="entry name" value="Cro/C1-type_HTH"/>
</dbReference>
<dbReference type="PROSITE" id="PS50932">
    <property type="entry name" value="HTH_LACI_2"/>
    <property type="match status" value="1"/>
</dbReference>
<dbReference type="SUPFAM" id="SSF53822">
    <property type="entry name" value="Periplasmic binding protein-like I"/>
    <property type="match status" value="1"/>
</dbReference>
<comment type="caution">
    <text evidence="6">The sequence shown here is derived from an EMBL/GenBank/DDBJ whole genome shotgun (WGS) entry which is preliminary data.</text>
</comment>
<dbReference type="PANTHER" id="PTHR30146:SF24">
    <property type="entry name" value="XYLOSE OPERON REGULATORY PROTEIN"/>
    <property type="match status" value="1"/>
</dbReference>
<dbReference type="InterPro" id="IPR000843">
    <property type="entry name" value="HTH_LacI"/>
</dbReference>
<evidence type="ECO:0000256" key="2">
    <source>
        <dbReference type="ARBA" id="ARBA00023125"/>
    </source>
</evidence>
<dbReference type="Pfam" id="PF00356">
    <property type="entry name" value="LacI"/>
    <property type="match status" value="1"/>
</dbReference>
<keyword evidence="1" id="KW-0805">Transcription regulation</keyword>
<dbReference type="Gene3D" id="3.40.50.2300">
    <property type="match status" value="2"/>
</dbReference>
<organism evidence="6 7">
    <name type="scientific">Marinitoga hydrogenitolerans (strain DSM 16785 / JCM 12826 / AT1271)</name>
    <dbReference type="NCBI Taxonomy" id="1122195"/>
    <lineage>
        <taxon>Bacteria</taxon>
        <taxon>Thermotogati</taxon>
        <taxon>Thermotogota</taxon>
        <taxon>Thermotogae</taxon>
        <taxon>Petrotogales</taxon>
        <taxon>Petrotogaceae</taxon>
        <taxon>Marinitoga</taxon>
    </lineage>
</organism>
<reference evidence="6" key="1">
    <citation type="submission" date="2016-11" db="EMBL/GenBank/DDBJ databases">
        <authorList>
            <person name="Varghese N."/>
            <person name="Submissions S."/>
        </authorList>
    </citation>
    <scope>NUCLEOTIDE SEQUENCE [LARGE SCALE GENOMIC DNA]</scope>
    <source>
        <strain evidence="6">DSM 16785</strain>
    </source>
</reference>